<gene>
    <name evidence="1" type="primary">cnt-1</name>
</gene>
<reference evidence="1" key="1">
    <citation type="submission" date="2003-06" db="EMBL/GenBank/DDBJ databases">
        <title>Isolation and partial characterization of a new gene specifically expressed in the rat connective tissue.</title>
        <authorList>
            <person name="Ferrara D."/>
            <person name="Branno M."/>
            <person name="Aniello F."/>
            <person name="Minucci S."/>
        </authorList>
    </citation>
    <scope>NUCLEOTIDE SEQUENCE</scope>
    <source>
        <strain evidence="1">Wister</strain>
        <tissue evidence="1">Harderian gland</tissue>
    </source>
</reference>
<dbReference type="EMBL" id="AJ566901">
    <property type="protein sequence ID" value="CAD98147.1"/>
    <property type="molecule type" value="mRNA"/>
</dbReference>
<accession>Q70LG5</accession>
<protein>
    <submittedName>
        <fullName evidence="1">Putative connective protein</fullName>
    </submittedName>
</protein>
<feature type="non-terminal residue" evidence="1">
    <location>
        <position position="113"/>
    </location>
</feature>
<sequence length="113" mass="13544">MGEWVSLSYFHLIMISTSTELKHQGYTCSQYKVQDFKVHILHNMFSSLNHSNVRNPLEYNYSRRKAHTKTVGVIFIPIYVHINQEIILLGIYSEQKYFFFIFLNHCYLQETME</sequence>
<dbReference type="AlphaFoldDB" id="Q70LG5"/>
<evidence type="ECO:0000313" key="1">
    <source>
        <dbReference type="EMBL" id="CAD98147.1"/>
    </source>
</evidence>
<proteinExistence type="evidence at transcript level"/>
<organism evidence="1">
    <name type="scientific">Rattus norvegicus</name>
    <name type="common">Rat</name>
    <dbReference type="NCBI Taxonomy" id="10116"/>
    <lineage>
        <taxon>Eukaryota</taxon>
        <taxon>Metazoa</taxon>
        <taxon>Chordata</taxon>
        <taxon>Craniata</taxon>
        <taxon>Vertebrata</taxon>
        <taxon>Euteleostomi</taxon>
        <taxon>Mammalia</taxon>
        <taxon>Eutheria</taxon>
        <taxon>Euarchontoglires</taxon>
        <taxon>Glires</taxon>
        <taxon>Rodentia</taxon>
        <taxon>Myomorpha</taxon>
        <taxon>Muroidea</taxon>
        <taxon>Muridae</taxon>
        <taxon>Murinae</taxon>
        <taxon>Rattus</taxon>
    </lineage>
</organism>
<name>Q70LG5_RAT</name>